<accession>A0ABY5ANN7</accession>
<dbReference type="RefSeq" id="WP_252662821.1">
    <property type="nucleotide sequence ID" value="NZ_CP098611.1"/>
</dbReference>
<proteinExistence type="predicted"/>
<evidence type="ECO:0000313" key="2">
    <source>
        <dbReference type="Proteomes" id="UP001056708"/>
    </source>
</evidence>
<reference evidence="1" key="1">
    <citation type="submission" date="2022-06" db="EMBL/GenBank/DDBJ databases">
        <title>Genome sequence of Phormidium yuhuli AB48 isolated from an industrial photobioreactor environment.</title>
        <authorList>
            <person name="Qiu Y."/>
            <person name="Noonan A.J.C."/>
            <person name="Dofher K."/>
            <person name="Koch M."/>
            <person name="Kieft B."/>
            <person name="Lin X."/>
            <person name="Ziels R.M."/>
            <person name="Hallam S.J."/>
        </authorList>
    </citation>
    <scope>NUCLEOTIDE SEQUENCE</scope>
    <source>
        <strain evidence="1">AB48</strain>
    </source>
</reference>
<dbReference type="Proteomes" id="UP001056708">
    <property type="component" value="Chromosome"/>
</dbReference>
<evidence type="ECO:0000313" key="1">
    <source>
        <dbReference type="EMBL" id="USR90797.1"/>
    </source>
</evidence>
<protein>
    <submittedName>
        <fullName evidence="1">Uncharacterized protein</fullName>
    </submittedName>
</protein>
<keyword evidence="2" id="KW-1185">Reference proteome</keyword>
<sequence>MSDPNCQTCPVCKVRIQTLPMGDRVLFSFGPPGTRADLWNKVCKHAQNAQCINPQGG</sequence>
<organism evidence="1 2">
    <name type="scientific">Phormidium yuhuli AB48</name>
    <dbReference type="NCBI Taxonomy" id="2940671"/>
    <lineage>
        <taxon>Bacteria</taxon>
        <taxon>Bacillati</taxon>
        <taxon>Cyanobacteriota</taxon>
        <taxon>Cyanophyceae</taxon>
        <taxon>Oscillatoriophycideae</taxon>
        <taxon>Oscillatoriales</taxon>
        <taxon>Oscillatoriaceae</taxon>
        <taxon>Phormidium</taxon>
        <taxon>Phormidium yuhuli</taxon>
    </lineage>
</organism>
<name>A0ABY5ANN7_9CYAN</name>
<gene>
    <name evidence="1" type="ORF">NEA10_18555</name>
</gene>
<dbReference type="EMBL" id="CP098611">
    <property type="protein sequence ID" value="USR90797.1"/>
    <property type="molecule type" value="Genomic_DNA"/>
</dbReference>